<gene>
    <name evidence="3" type="ORF">SAMN05444164_7528</name>
</gene>
<sequence>MMGFAALYPSYKIAFRAPPMADNDDIPFNRDFPLKAGVVEQVRPGVRRVLCNNPSPFTFTGTVSYIVGQGKVAIIDPGPDDEAHAKALLDAVKGETVTHILVTHTHRDHSPNTPRIKAATGAPVYAEGPHRASRPRFESEKHNPESGADRDFRPDIEVKHGDVIEGAGFALEAVATPGHTVNHLAFAWAERSINFVGDHVMGWSTSIVAPPDGSMIDYMASLERLEQRPEQLYFSGHGPEIPEGPRYVRFLARHRRAREASILHRLGKGEADISTMVRAIYIGLDPRLANAAGYSVLAHLEDLVARGIVATDGDPVIGGTYRMA</sequence>
<dbReference type="Proteomes" id="UP000198992">
    <property type="component" value="Unassembled WGS sequence"/>
</dbReference>
<feature type="region of interest" description="Disordered" evidence="1">
    <location>
        <begin position="123"/>
        <end position="153"/>
    </location>
</feature>
<accession>A0A1H5HK36</accession>
<reference evidence="3 4" key="1">
    <citation type="submission" date="2016-10" db="EMBL/GenBank/DDBJ databases">
        <authorList>
            <person name="de Groot N.N."/>
        </authorList>
    </citation>
    <scope>NUCLEOTIDE SEQUENCE [LARGE SCALE GENOMIC DNA]</scope>
    <source>
        <strain evidence="3 4">MT12</strain>
    </source>
</reference>
<dbReference type="AlphaFoldDB" id="A0A1H5HK36"/>
<feature type="compositionally biased region" description="Basic and acidic residues" evidence="1">
    <location>
        <begin position="135"/>
        <end position="153"/>
    </location>
</feature>
<dbReference type="PANTHER" id="PTHR23131:SF0">
    <property type="entry name" value="ENDORIBONUCLEASE LACTB2"/>
    <property type="match status" value="1"/>
</dbReference>
<dbReference type="PANTHER" id="PTHR23131">
    <property type="entry name" value="ENDORIBONUCLEASE LACTB2"/>
    <property type="match status" value="1"/>
</dbReference>
<feature type="domain" description="Metallo-beta-lactamase" evidence="2">
    <location>
        <begin position="60"/>
        <end position="237"/>
    </location>
</feature>
<evidence type="ECO:0000313" key="3">
    <source>
        <dbReference type="EMBL" id="SEE28362.1"/>
    </source>
</evidence>
<proteinExistence type="predicted"/>
<dbReference type="SUPFAM" id="SSF56281">
    <property type="entry name" value="Metallo-hydrolase/oxidoreductase"/>
    <property type="match status" value="1"/>
</dbReference>
<dbReference type="InterPro" id="IPR041516">
    <property type="entry name" value="LACTB2_WH"/>
</dbReference>
<dbReference type="InterPro" id="IPR036388">
    <property type="entry name" value="WH-like_DNA-bd_sf"/>
</dbReference>
<name>A0A1H5HK36_9BRAD</name>
<dbReference type="Gene3D" id="3.60.15.10">
    <property type="entry name" value="Ribonuclease Z/Hydroxyacylglutathione hydrolase-like"/>
    <property type="match status" value="1"/>
</dbReference>
<organism evidence="3 4">
    <name type="scientific">Bradyrhizobium erythrophlei</name>
    <dbReference type="NCBI Taxonomy" id="1437360"/>
    <lineage>
        <taxon>Bacteria</taxon>
        <taxon>Pseudomonadati</taxon>
        <taxon>Pseudomonadota</taxon>
        <taxon>Alphaproteobacteria</taxon>
        <taxon>Hyphomicrobiales</taxon>
        <taxon>Nitrobacteraceae</taxon>
        <taxon>Bradyrhizobium</taxon>
    </lineage>
</organism>
<dbReference type="InterPro" id="IPR050662">
    <property type="entry name" value="Sec-metab_biosynth-thioest"/>
</dbReference>
<evidence type="ECO:0000313" key="4">
    <source>
        <dbReference type="Proteomes" id="UP000198992"/>
    </source>
</evidence>
<dbReference type="EMBL" id="FNTH01000001">
    <property type="protein sequence ID" value="SEE28362.1"/>
    <property type="molecule type" value="Genomic_DNA"/>
</dbReference>
<dbReference type="Pfam" id="PF00753">
    <property type="entry name" value="Lactamase_B"/>
    <property type="match status" value="1"/>
</dbReference>
<dbReference type="InterPro" id="IPR001279">
    <property type="entry name" value="Metallo-B-lactamas"/>
</dbReference>
<dbReference type="CDD" id="cd16278">
    <property type="entry name" value="metallo-hydrolase-like_MBL-fold"/>
    <property type="match status" value="1"/>
</dbReference>
<dbReference type="Pfam" id="PF17778">
    <property type="entry name" value="WHD_BLACT"/>
    <property type="match status" value="1"/>
</dbReference>
<evidence type="ECO:0000256" key="1">
    <source>
        <dbReference type="SAM" id="MobiDB-lite"/>
    </source>
</evidence>
<dbReference type="SMART" id="SM00849">
    <property type="entry name" value="Lactamase_B"/>
    <property type="match status" value="1"/>
</dbReference>
<protein>
    <submittedName>
        <fullName evidence="3">Glyoxylase, beta-lactamase superfamily II</fullName>
    </submittedName>
</protein>
<dbReference type="InterPro" id="IPR036866">
    <property type="entry name" value="RibonucZ/Hydroxyglut_hydro"/>
</dbReference>
<evidence type="ECO:0000259" key="2">
    <source>
        <dbReference type="SMART" id="SM00849"/>
    </source>
</evidence>
<dbReference type="Gene3D" id="1.10.10.10">
    <property type="entry name" value="Winged helix-like DNA-binding domain superfamily/Winged helix DNA-binding domain"/>
    <property type="match status" value="1"/>
</dbReference>